<evidence type="ECO:0000256" key="1">
    <source>
        <dbReference type="SAM" id="SignalP"/>
    </source>
</evidence>
<name>A0AA88UEB5_9ASTE</name>
<sequence length="346" mass="38510">MVSEPLKSMICLLVTLSASMNMTDNSSSIASAPARSDDPAWAHDDDIEDIVVSAGSVGNAEKKKGREVVVASKRKNVSSFFAPRTTPGSQPSIKSAMATKEMIDNAKLAYDANVPFNGAHSKYYQPMFDVALDVGPGFKAPSFHDLRGNLLRTLHVVKLSEPLVRVLRLTDGDEKPSMGYFYGHVVKLSEPLVRVLRLTDGDEKPSMGYLYEAIDKANETIKSNLKNRLSLYMPPSFKKQKEVTRGLLSTITTLVPDDYMQDLISSQLEEYKQGTCDFCMPIVVRQREKLNPNNDGGWNVLQLEPAAVNLEDEEVHYKDAEDALHGIPSQYDWEFGGEGDHYHYIE</sequence>
<comment type="caution">
    <text evidence="2">The sequence shown here is derived from an EMBL/GenBank/DDBJ whole genome shotgun (WGS) entry which is preliminary data.</text>
</comment>
<feature type="signal peptide" evidence="1">
    <location>
        <begin position="1"/>
        <end position="19"/>
    </location>
</feature>
<protein>
    <submittedName>
        <fullName evidence="2">Uncharacterized protein</fullName>
    </submittedName>
</protein>
<evidence type="ECO:0000313" key="2">
    <source>
        <dbReference type="EMBL" id="KAK2979663.1"/>
    </source>
</evidence>
<gene>
    <name evidence="2" type="ORF">RJ640_000605</name>
</gene>
<evidence type="ECO:0000313" key="3">
    <source>
        <dbReference type="Proteomes" id="UP001187471"/>
    </source>
</evidence>
<keyword evidence="1" id="KW-0732">Signal</keyword>
<dbReference type="EMBL" id="JAVXUO010001729">
    <property type="protein sequence ID" value="KAK2979663.1"/>
    <property type="molecule type" value="Genomic_DNA"/>
</dbReference>
<organism evidence="2 3">
    <name type="scientific">Escallonia rubra</name>
    <dbReference type="NCBI Taxonomy" id="112253"/>
    <lineage>
        <taxon>Eukaryota</taxon>
        <taxon>Viridiplantae</taxon>
        <taxon>Streptophyta</taxon>
        <taxon>Embryophyta</taxon>
        <taxon>Tracheophyta</taxon>
        <taxon>Spermatophyta</taxon>
        <taxon>Magnoliopsida</taxon>
        <taxon>eudicotyledons</taxon>
        <taxon>Gunneridae</taxon>
        <taxon>Pentapetalae</taxon>
        <taxon>asterids</taxon>
        <taxon>campanulids</taxon>
        <taxon>Escalloniales</taxon>
        <taxon>Escalloniaceae</taxon>
        <taxon>Escallonia</taxon>
    </lineage>
</organism>
<dbReference type="Proteomes" id="UP001187471">
    <property type="component" value="Unassembled WGS sequence"/>
</dbReference>
<accession>A0AA88UEB5</accession>
<feature type="chain" id="PRO_5041661025" evidence="1">
    <location>
        <begin position="20"/>
        <end position="346"/>
    </location>
</feature>
<keyword evidence="3" id="KW-1185">Reference proteome</keyword>
<proteinExistence type="predicted"/>
<reference evidence="2" key="1">
    <citation type="submission" date="2022-12" db="EMBL/GenBank/DDBJ databases">
        <title>Draft genome assemblies for two species of Escallonia (Escalloniales).</title>
        <authorList>
            <person name="Chanderbali A."/>
            <person name="Dervinis C."/>
            <person name="Anghel I."/>
            <person name="Soltis D."/>
            <person name="Soltis P."/>
            <person name="Zapata F."/>
        </authorList>
    </citation>
    <scope>NUCLEOTIDE SEQUENCE</scope>
    <source>
        <strain evidence="2">UCBG92.1500</strain>
        <tissue evidence="2">Leaf</tissue>
    </source>
</reference>
<dbReference type="AlphaFoldDB" id="A0AA88UEB5"/>